<evidence type="ECO:0000256" key="1">
    <source>
        <dbReference type="ARBA" id="ARBA00022801"/>
    </source>
</evidence>
<dbReference type="Proteomes" id="UP000308054">
    <property type="component" value="Unassembled WGS sequence"/>
</dbReference>
<dbReference type="SUPFAM" id="SSF53474">
    <property type="entry name" value="alpha/beta-Hydrolases"/>
    <property type="match status" value="1"/>
</dbReference>
<dbReference type="OrthoDB" id="9804723at2"/>
<name>A0A4S2H246_9PROT</name>
<evidence type="ECO:0000313" key="3">
    <source>
        <dbReference type="EMBL" id="TGY89368.1"/>
    </source>
</evidence>
<accession>A0A4S2H246</accession>
<dbReference type="GO" id="GO:0016787">
    <property type="term" value="F:hydrolase activity"/>
    <property type="evidence" value="ECO:0007669"/>
    <property type="project" value="UniProtKB-KW"/>
</dbReference>
<dbReference type="PRINTS" id="PR00412">
    <property type="entry name" value="EPOXHYDRLASE"/>
</dbReference>
<evidence type="ECO:0000313" key="4">
    <source>
        <dbReference type="Proteomes" id="UP000308054"/>
    </source>
</evidence>
<dbReference type="Gene3D" id="3.40.50.1820">
    <property type="entry name" value="alpha/beta hydrolase"/>
    <property type="match status" value="1"/>
</dbReference>
<organism evidence="3 4">
    <name type="scientific">Marinicauda algicola</name>
    <dbReference type="NCBI Taxonomy" id="2029849"/>
    <lineage>
        <taxon>Bacteria</taxon>
        <taxon>Pseudomonadati</taxon>
        <taxon>Pseudomonadota</taxon>
        <taxon>Alphaproteobacteria</taxon>
        <taxon>Maricaulales</taxon>
        <taxon>Maricaulaceae</taxon>
        <taxon>Marinicauda</taxon>
    </lineage>
</organism>
<keyword evidence="4" id="KW-1185">Reference proteome</keyword>
<evidence type="ECO:0000259" key="2">
    <source>
        <dbReference type="Pfam" id="PF00561"/>
    </source>
</evidence>
<sequence>MPPARRVKCGEVTLSVHEAGPEDGVPVLLLHGWPELALSWARQIEDLAGAGYRVIAPDNRGFGASDVPHEVEAYGIDHLVGDYTGLLDALGIEKAVWVGHDWGGIAMWHAAALKPERFLGAAGVCTPHLPRGSKPPTEVLEGMAGEEHYIIRFQDEDFDDFWKGREEAFFAFVFMPPPPTGELDKLPASVTHLPRRFERWLERGGLKSEADCVVPAHLRARYAKAYAHTGFRGGFNWYRNLDANWQRMAGVDLRLKMPCKMISAEADFMLPPKLAQFMPVLCSDLDMDVIAEVGHWVQYEAPDQLSAQLIDWLGRRFGKG</sequence>
<feature type="domain" description="AB hydrolase-1" evidence="2">
    <location>
        <begin position="26"/>
        <end position="302"/>
    </location>
</feature>
<comment type="caution">
    <text evidence="3">The sequence shown here is derived from an EMBL/GenBank/DDBJ whole genome shotgun (WGS) entry which is preliminary data.</text>
</comment>
<dbReference type="InterPro" id="IPR000639">
    <property type="entry name" value="Epox_hydrolase-like"/>
</dbReference>
<proteinExistence type="predicted"/>
<dbReference type="EMBL" id="SRXW01000002">
    <property type="protein sequence ID" value="TGY89368.1"/>
    <property type="molecule type" value="Genomic_DNA"/>
</dbReference>
<dbReference type="InterPro" id="IPR000073">
    <property type="entry name" value="AB_hydrolase_1"/>
</dbReference>
<reference evidence="3 4" key="1">
    <citation type="journal article" date="2017" name="Int. J. Syst. Evol. Microbiol.">
        <title>Marinicauda algicola sp. nov., isolated from a marine red alga Rhodosorus marinus.</title>
        <authorList>
            <person name="Jeong S.E."/>
            <person name="Jeon S.H."/>
            <person name="Chun B.H."/>
            <person name="Kim D.W."/>
            <person name="Jeon C.O."/>
        </authorList>
    </citation>
    <scope>NUCLEOTIDE SEQUENCE [LARGE SCALE GENOMIC DNA]</scope>
    <source>
        <strain evidence="3 4">JCM 31718</strain>
    </source>
</reference>
<dbReference type="InterPro" id="IPR029058">
    <property type="entry name" value="AB_hydrolase_fold"/>
</dbReference>
<keyword evidence="1 3" id="KW-0378">Hydrolase</keyword>
<dbReference type="PANTHER" id="PTHR43329">
    <property type="entry name" value="EPOXIDE HYDROLASE"/>
    <property type="match status" value="1"/>
</dbReference>
<dbReference type="AlphaFoldDB" id="A0A4S2H246"/>
<protein>
    <submittedName>
        <fullName evidence="3">Alpha/beta hydrolase</fullName>
    </submittedName>
</protein>
<dbReference type="Pfam" id="PF00561">
    <property type="entry name" value="Abhydrolase_1"/>
    <property type="match status" value="1"/>
</dbReference>
<gene>
    <name evidence="3" type="ORF">E5163_07325</name>
</gene>